<sequence length="595" mass="64853">MLLQRLAEHARQDTTTRPFHRPRAFQWQLRIRLDGTLAGDRVESIQTLDAKGRLQGIPHTVPAIVRTVGVAANLAADDAQYVLGWGDDTTRPERVARCHTAFVDLTRRWAASPEGRDDPIAAAVDAFYRSGALATVPRDPDVAAKHGVLLTVEDGAGVTHAYDAPSISRFWEGEVARRKAGKDTAGTGLCLVCGTVRPLLDTLPSKVPSKLVPGASNDAALVSVNERVFGYDLGIRLASTPICIPCGEAVSAGLVRVLSSPHSVRHSGQDSCLAWWTTEPSEFDPLSLVLDADPDAVTTHLETVHRGHPTRAGIEHAQFCAVTVGGNIARIMVRDWLQMPLPQLDARISSWFDDQRVTPARASEHEYQPLQRLVLVCGRWLRREKRYVFLEAKGADRPAGVERDLLRAAIRGTPPPASLLVHVINRVRSDGHLDTARAGLIRLCLVRSPLTSETPLPGLDPTNTDPFYVAGRVFAVLEAIQHAASDGKLNTTYGDRYFAGAITTPRAAIVNGRKDANAWLRKLRRSNPGAAVNNEKALDELFGLLDSTAIPGHASLPQQGQFLLGYHHQRAHRFQTIRGATATDTPSTDNQEHHA</sequence>
<dbReference type="InterPro" id="IPR010144">
    <property type="entry name" value="CRISPR-assoc_prot_Csd1-typ"/>
</dbReference>
<evidence type="ECO:0000313" key="1">
    <source>
        <dbReference type="EMBL" id="OLR92569.1"/>
    </source>
</evidence>
<keyword evidence="2" id="KW-1185">Reference proteome</keyword>
<dbReference type="NCBIfam" id="TIGR01863">
    <property type="entry name" value="cas_Csd1"/>
    <property type="match status" value="1"/>
</dbReference>
<comment type="caution">
    <text evidence="1">The sequence shown here is derived from an EMBL/GenBank/DDBJ whole genome shotgun (WGS) entry which is preliminary data.</text>
</comment>
<dbReference type="STRING" id="1193682.BJP25_21170"/>
<dbReference type="Pfam" id="PF09709">
    <property type="entry name" value="Cas_Csd1"/>
    <property type="match status" value="1"/>
</dbReference>
<accession>A0A1Q9LKQ9</accession>
<organism evidence="1 2">
    <name type="scientific">Actinokineospora bangkokensis</name>
    <dbReference type="NCBI Taxonomy" id="1193682"/>
    <lineage>
        <taxon>Bacteria</taxon>
        <taxon>Bacillati</taxon>
        <taxon>Actinomycetota</taxon>
        <taxon>Actinomycetes</taxon>
        <taxon>Pseudonocardiales</taxon>
        <taxon>Pseudonocardiaceae</taxon>
        <taxon>Actinokineospora</taxon>
    </lineage>
</organism>
<reference evidence="1 2" key="1">
    <citation type="submission" date="2016-10" db="EMBL/GenBank/DDBJ databases">
        <title>The Draft Genome Sequence of Actinokineospora bangkokensis 44EHWT reveals the biosynthetic pathway of antifungal compounds Thailandins with unusual extender unit butylmalonyl-CoA.</title>
        <authorList>
            <person name="Greule A."/>
            <person name="Intra B."/>
            <person name="Flemming S."/>
            <person name="Rommel M.G."/>
            <person name="Panbangred W."/>
            <person name="Bechthold A."/>
        </authorList>
    </citation>
    <scope>NUCLEOTIDE SEQUENCE [LARGE SCALE GENOMIC DNA]</scope>
    <source>
        <strain evidence="1 2">44EHW</strain>
    </source>
</reference>
<evidence type="ECO:0000313" key="2">
    <source>
        <dbReference type="Proteomes" id="UP000186040"/>
    </source>
</evidence>
<dbReference type="AlphaFoldDB" id="A0A1Q9LKQ9"/>
<dbReference type="OrthoDB" id="9778918at2"/>
<gene>
    <name evidence="1" type="ORF">BJP25_21170</name>
</gene>
<dbReference type="EMBL" id="MKQR01000016">
    <property type="protein sequence ID" value="OLR92569.1"/>
    <property type="molecule type" value="Genomic_DNA"/>
</dbReference>
<dbReference type="Proteomes" id="UP000186040">
    <property type="component" value="Unassembled WGS sequence"/>
</dbReference>
<proteinExistence type="predicted"/>
<dbReference type="RefSeq" id="WP_075975713.1">
    <property type="nucleotide sequence ID" value="NZ_MKQR01000016.1"/>
</dbReference>
<protein>
    <submittedName>
        <fullName evidence="1">Type I-C CRISPR-associated protein Cas8c/Csd1</fullName>
    </submittedName>
</protein>
<name>A0A1Q9LKQ9_9PSEU</name>